<feature type="domain" description="EGF-like" evidence="4">
    <location>
        <begin position="205"/>
        <end position="238"/>
    </location>
</feature>
<organism evidence="5 6">
    <name type="scientific">Brachionus calyciflorus</name>
    <dbReference type="NCBI Taxonomy" id="104777"/>
    <lineage>
        <taxon>Eukaryota</taxon>
        <taxon>Metazoa</taxon>
        <taxon>Spiralia</taxon>
        <taxon>Gnathifera</taxon>
        <taxon>Rotifera</taxon>
        <taxon>Eurotatoria</taxon>
        <taxon>Monogononta</taxon>
        <taxon>Pseudotrocha</taxon>
        <taxon>Ploima</taxon>
        <taxon>Brachionidae</taxon>
        <taxon>Brachionus</taxon>
    </lineage>
</organism>
<evidence type="ECO:0000256" key="1">
    <source>
        <dbReference type="ARBA" id="ARBA00022536"/>
    </source>
</evidence>
<dbReference type="CDD" id="cd00054">
    <property type="entry name" value="EGF_CA"/>
    <property type="match status" value="2"/>
</dbReference>
<reference evidence="5" key="1">
    <citation type="submission" date="2021-02" db="EMBL/GenBank/DDBJ databases">
        <authorList>
            <person name="Nowell W R."/>
        </authorList>
    </citation>
    <scope>NUCLEOTIDE SEQUENCE</scope>
    <source>
        <strain evidence="5">Ploen Becks lab</strain>
    </source>
</reference>
<sequence>MSILILFLFLGSLYAFKSKLLLINLISQNPELFTSHTQTSKYYEKDTFLDKLKPETLLNLIHKTYLIQDSTFINELKANNLNSFVSNDKLNIDLNEARIYKQLNQTWYTYCTLNRDKCLLICLKKDSINSFKKHWCQDNRSRRLKRGIYYKNMSKNSLLDEIMNELGHESLKNNFIYVKSLADSLNKAPKLTITSSSYLNQINEGQNDCEKLKCDTNAVCVNSMGNLKCKCKPGYVGHGRPGGCYNGQFCSGRYCRQNGECFYQDYQNGYKCKCNLQCQNGGSCIMTKFKYECLCPRNVTGLLCNETIEYNLFKQKLSEKFQDMNSQDNLKLSDMIKFVETNESSQLLKFYNLTSGNNQFKKFELLDFIKNNLNNKSDVVVTRPNIIMSNDRIRNVLIKMNRPEFYHYHHNYEPHLKHHFFK</sequence>
<dbReference type="PROSITE" id="PS00022">
    <property type="entry name" value="EGF_1"/>
    <property type="match status" value="1"/>
</dbReference>
<evidence type="ECO:0000313" key="6">
    <source>
        <dbReference type="Proteomes" id="UP000663879"/>
    </source>
</evidence>
<feature type="disulfide bond" evidence="3">
    <location>
        <begin position="295"/>
        <end position="304"/>
    </location>
</feature>
<dbReference type="InterPro" id="IPR000742">
    <property type="entry name" value="EGF"/>
</dbReference>
<dbReference type="Pfam" id="PF12947">
    <property type="entry name" value="EGF_3"/>
    <property type="match status" value="1"/>
</dbReference>
<dbReference type="PROSITE" id="PS50026">
    <property type="entry name" value="EGF_3"/>
    <property type="match status" value="2"/>
</dbReference>
<evidence type="ECO:0000313" key="5">
    <source>
        <dbReference type="EMBL" id="CAF0986608.1"/>
    </source>
</evidence>
<feature type="domain" description="EGF-like" evidence="4">
    <location>
        <begin position="273"/>
        <end position="305"/>
    </location>
</feature>
<dbReference type="OrthoDB" id="283575at2759"/>
<dbReference type="AlphaFoldDB" id="A0A814FYE4"/>
<feature type="disulfide bond" evidence="3">
    <location>
        <begin position="274"/>
        <end position="284"/>
    </location>
</feature>
<protein>
    <recommendedName>
        <fullName evidence="4">EGF-like domain-containing protein</fullName>
    </recommendedName>
</protein>
<dbReference type="SUPFAM" id="SSF57196">
    <property type="entry name" value="EGF/Laminin"/>
    <property type="match status" value="2"/>
</dbReference>
<dbReference type="SMART" id="SM00181">
    <property type="entry name" value="EGF"/>
    <property type="match status" value="2"/>
</dbReference>
<gene>
    <name evidence="5" type="ORF">OXX778_LOCUS15702</name>
</gene>
<keyword evidence="1 3" id="KW-0245">EGF-like domain</keyword>
<evidence type="ECO:0000259" key="4">
    <source>
        <dbReference type="PROSITE" id="PS50026"/>
    </source>
</evidence>
<dbReference type="Gene3D" id="2.10.25.10">
    <property type="entry name" value="Laminin"/>
    <property type="match status" value="2"/>
</dbReference>
<keyword evidence="2 3" id="KW-1015">Disulfide bond</keyword>
<dbReference type="Proteomes" id="UP000663879">
    <property type="component" value="Unassembled WGS sequence"/>
</dbReference>
<keyword evidence="6" id="KW-1185">Reference proteome</keyword>
<dbReference type="InterPro" id="IPR024731">
    <property type="entry name" value="NELL2-like_EGF"/>
</dbReference>
<comment type="caution">
    <text evidence="3">Lacks conserved residue(s) required for the propagation of feature annotation.</text>
</comment>
<evidence type="ECO:0000256" key="3">
    <source>
        <dbReference type="PROSITE-ProRule" id="PRU00076"/>
    </source>
</evidence>
<accession>A0A814FYE4</accession>
<dbReference type="EMBL" id="CAJNOC010003529">
    <property type="protein sequence ID" value="CAF0986608.1"/>
    <property type="molecule type" value="Genomic_DNA"/>
</dbReference>
<proteinExistence type="predicted"/>
<name>A0A814FYE4_9BILA</name>
<evidence type="ECO:0000256" key="2">
    <source>
        <dbReference type="ARBA" id="ARBA00023157"/>
    </source>
</evidence>
<comment type="caution">
    <text evidence="5">The sequence shown here is derived from an EMBL/GenBank/DDBJ whole genome shotgun (WGS) entry which is preliminary data.</text>
</comment>